<dbReference type="PANTHER" id="PTHR11002">
    <property type="entry name" value="CARBONIC ANHYDRASE"/>
    <property type="match status" value="1"/>
</dbReference>
<comment type="similarity">
    <text evidence="1">Belongs to the beta-class carbonic anhydrase family.</text>
</comment>
<sequence>MNMKGTRIARLIIGAAVAASAAVAFASGGGVGVSADEALQRLMDGNKQYVAGQMGACTASNAAKREALSTGQKPYAIILSCSDSRVPPEIIFDKTMGEIFVIRVAGNVPDPLVLGSIEYAAEHIGSPLIMVLGHERCGAVTATVQTKGKAHGNIGAIVKTIAPALKKGMKDAKGKSNAEIIESVSDVNVKLVAKNITKKSPVVAELVKEGKIKIVTAKYDLDDGKVTLFEDKK</sequence>
<accession>A0ABX7Q064</accession>
<dbReference type="InterPro" id="IPR015892">
    <property type="entry name" value="Carbonic_anhydrase_CS"/>
</dbReference>
<dbReference type="Proteomes" id="UP000663651">
    <property type="component" value="Chromosome"/>
</dbReference>
<evidence type="ECO:0000256" key="2">
    <source>
        <dbReference type="ARBA" id="ARBA00012925"/>
    </source>
</evidence>
<feature type="chain" id="PRO_5046484344" description="carbonic anhydrase" evidence="6">
    <location>
        <begin position="27"/>
        <end position="233"/>
    </location>
</feature>
<dbReference type="InterPro" id="IPR036874">
    <property type="entry name" value="Carbonic_anhydrase_sf"/>
</dbReference>
<dbReference type="PROSITE" id="PS00704">
    <property type="entry name" value="PROK_CO2_ANHYDRASE_1"/>
    <property type="match status" value="1"/>
</dbReference>
<evidence type="ECO:0000313" key="7">
    <source>
        <dbReference type="EMBL" id="QSV44787.1"/>
    </source>
</evidence>
<dbReference type="Pfam" id="PF00484">
    <property type="entry name" value="Pro_CA"/>
    <property type="match status" value="1"/>
</dbReference>
<dbReference type="InterPro" id="IPR001765">
    <property type="entry name" value="Carbonic_anhydrase"/>
</dbReference>
<proteinExistence type="inferred from homology"/>
<feature type="signal peptide" evidence="6">
    <location>
        <begin position="1"/>
        <end position="26"/>
    </location>
</feature>
<dbReference type="Gene3D" id="3.40.1050.10">
    <property type="entry name" value="Carbonic anhydrase"/>
    <property type="match status" value="1"/>
</dbReference>
<keyword evidence="3" id="KW-0862">Zinc</keyword>
<evidence type="ECO:0000313" key="8">
    <source>
        <dbReference type="Proteomes" id="UP000663651"/>
    </source>
</evidence>
<dbReference type="EMBL" id="CP071382">
    <property type="protein sequence ID" value="QSV44787.1"/>
    <property type="molecule type" value="Genomic_DNA"/>
</dbReference>
<dbReference type="PANTHER" id="PTHR11002:SF79">
    <property type="entry name" value="CARBONIC ANHYDRASE 2"/>
    <property type="match status" value="1"/>
</dbReference>
<evidence type="ECO:0000256" key="1">
    <source>
        <dbReference type="ARBA" id="ARBA00006217"/>
    </source>
</evidence>
<evidence type="ECO:0000256" key="6">
    <source>
        <dbReference type="SAM" id="SignalP"/>
    </source>
</evidence>
<dbReference type="CDD" id="cd03378">
    <property type="entry name" value="beta_CA_cladeC"/>
    <property type="match status" value="1"/>
</dbReference>
<reference evidence="7 8" key="1">
    <citation type="submission" date="2021-03" db="EMBL/GenBank/DDBJ databases">
        <title>Geobacter metallireducens gen. nov. sp. nov., a microorganism capable of coupling the complete oxidation of organic compounds to the reduction of iron and other metals.</title>
        <authorList>
            <person name="Li Y."/>
        </authorList>
    </citation>
    <scope>NUCLEOTIDE SEQUENCE [LARGE SCALE GENOMIC DNA]</scope>
    <source>
        <strain evidence="7 8">Jerry-YX</strain>
    </source>
</reference>
<protein>
    <recommendedName>
        <fullName evidence="2">carbonic anhydrase</fullName>
        <ecNumber evidence="2">4.2.1.1</ecNumber>
    </recommendedName>
</protein>
<dbReference type="SUPFAM" id="SSF53056">
    <property type="entry name" value="beta-carbonic anhydrase, cab"/>
    <property type="match status" value="1"/>
</dbReference>
<organism evidence="7 8">
    <name type="scientific">Geobacter benzoatilyticus</name>
    <dbReference type="NCBI Taxonomy" id="2815309"/>
    <lineage>
        <taxon>Bacteria</taxon>
        <taxon>Pseudomonadati</taxon>
        <taxon>Thermodesulfobacteriota</taxon>
        <taxon>Desulfuromonadia</taxon>
        <taxon>Geobacterales</taxon>
        <taxon>Geobacteraceae</taxon>
        <taxon>Geobacter</taxon>
    </lineage>
</organism>
<dbReference type="EC" id="4.2.1.1" evidence="2"/>
<evidence type="ECO:0000256" key="3">
    <source>
        <dbReference type="ARBA" id="ARBA00022833"/>
    </source>
</evidence>
<gene>
    <name evidence="7" type="ORF">JZM60_11520</name>
</gene>
<evidence type="ECO:0000256" key="4">
    <source>
        <dbReference type="ARBA" id="ARBA00023239"/>
    </source>
</evidence>
<keyword evidence="8" id="KW-1185">Reference proteome</keyword>
<dbReference type="SMART" id="SM00947">
    <property type="entry name" value="Pro_CA"/>
    <property type="match status" value="1"/>
</dbReference>
<name>A0ABX7Q064_9BACT</name>
<evidence type="ECO:0000256" key="5">
    <source>
        <dbReference type="ARBA" id="ARBA00048348"/>
    </source>
</evidence>
<keyword evidence="4" id="KW-0456">Lyase</keyword>
<comment type="catalytic activity">
    <reaction evidence="5">
        <text>hydrogencarbonate + H(+) = CO2 + H2O</text>
        <dbReference type="Rhea" id="RHEA:10748"/>
        <dbReference type="ChEBI" id="CHEBI:15377"/>
        <dbReference type="ChEBI" id="CHEBI:15378"/>
        <dbReference type="ChEBI" id="CHEBI:16526"/>
        <dbReference type="ChEBI" id="CHEBI:17544"/>
        <dbReference type="EC" id="4.2.1.1"/>
    </reaction>
</comment>
<keyword evidence="6" id="KW-0732">Signal</keyword>
<dbReference type="RefSeq" id="WP_207162601.1">
    <property type="nucleotide sequence ID" value="NZ_CP071382.1"/>
</dbReference>